<keyword evidence="3" id="KW-0804">Transcription</keyword>
<dbReference type="PANTHER" id="PTHR30055">
    <property type="entry name" value="HTH-TYPE TRANSCRIPTIONAL REGULATOR RUTR"/>
    <property type="match status" value="1"/>
</dbReference>
<dbReference type="InterPro" id="IPR001647">
    <property type="entry name" value="HTH_TetR"/>
</dbReference>
<dbReference type="Proteomes" id="UP001597183">
    <property type="component" value="Unassembled WGS sequence"/>
</dbReference>
<dbReference type="InterPro" id="IPR009057">
    <property type="entry name" value="Homeodomain-like_sf"/>
</dbReference>
<dbReference type="InterPro" id="IPR050109">
    <property type="entry name" value="HTH-type_TetR-like_transc_reg"/>
</dbReference>
<feature type="domain" description="HTH tetR-type" evidence="5">
    <location>
        <begin position="9"/>
        <end position="69"/>
    </location>
</feature>
<dbReference type="Gene3D" id="1.10.10.60">
    <property type="entry name" value="Homeodomain-like"/>
    <property type="match status" value="1"/>
</dbReference>
<evidence type="ECO:0000259" key="5">
    <source>
        <dbReference type="PROSITE" id="PS50977"/>
    </source>
</evidence>
<evidence type="ECO:0000256" key="4">
    <source>
        <dbReference type="PROSITE-ProRule" id="PRU00335"/>
    </source>
</evidence>
<gene>
    <name evidence="6" type="ORF">ACFQ5G_52700</name>
</gene>
<keyword evidence="1" id="KW-0805">Transcription regulation</keyword>
<evidence type="ECO:0000313" key="6">
    <source>
        <dbReference type="EMBL" id="MFD1374046.1"/>
    </source>
</evidence>
<dbReference type="SUPFAM" id="SSF46689">
    <property type="entry name" value="Homeodomain-like"/>
    <property type="match status" value="1"/>
</dbReference>
<keyword evidence="2 4" id="KW-0238">DNA-binding</keyword>
<dbReference type="Pfam" id="PF00440">
    <property type="entry name" value="TetR_N"/>
    <property type="match status" value="1"/>
</dbReference>
<accession>A0ABW4AV17</accession>
<dbReference type="RefSeq" id="WP_317794349.1">
    <property type="nucleotide sequence ID" value="NZ_AP028461.1"/>
</dbReference>
<dbReference type="Pfam" id="PF02909">
    <property type="entry name" value="TetR_C_1"/>
    <property type="match status" value="1"/>
</dbReference>
<dbReference type="PANTHER" id="PTHR30055:SF151">
    <property type="entry name" value="TRANSCRIPTIONAL REGULATORY PROTEIN"/>
    <property type="match status" value="1"/>
</dbReference>
<dbReference type="Gene3D" id="1.10.357.10">
    <property type="entry name" value="Tetracycline Repressor, domain 2"/>
    <property type="match status" value="1"/>
</dbReference>
<dbReference type="PROSITE" id="PS50977">
    <property type="entry name" value="HTH_TETR_2"/>
    <property type="match status" value="1"/>
</dbReference>
<sequence length="218" mass="22908">MATRTAHDALSRDRIVDTAIEMLDAGGESGLTFRALSTRLKTGAGAIYWHVANKDELLAAATGAVLADVLRGDEADTTPQDAIRAIALGMFDAIDGHPWIGGQLAGLASRSASLRIIERIGQQVQAMGMPAGQRFFAASALYSFILGVAGQNAANARAREHGTSRAETLGAEAQLWANLDAAEFPFLRGVAAQLGDHDDREQFLAGIDLILAGIGIAR</sequence>
<evidence type="ECO:0000256" key="1">
    <source>
        <dbReference type="ARBA" id="ARBA00023015"/>
    </source>
</evidence>
<evidence type="ECO:0000313" key="7">
    <source>
        <dbReference type="Proteomes" id="UP001597183"/>
    </source>
</evidence>
<evidence type="ECO:0000256" key="3">
    <source>
        <dbReference type="ARBA" id="ARBA00023163"/>
    </source>
</evidence>
<proteinExistence type="predicted"/>
<reference evidence="7" key="1">
    <citation type="journal article" date="2019" name="Int. J. Syst. Evol. Microbiol.">
        <title>The Global Catalogue of Microorganisms (GCM) 10K type strain sequencing project: providing services to taxonomists for standard genome sequencing and annotation.</title>
        <authorList>
            <consortium name="The Broad Institute Genomics Platform"/>
            <consortium name="The Broad Institute Genome Sequencing Center for Infectious Disease"/>
            <person name="Wu L."/>
            <person name="Ma J."/>
        </authorList>
    </citation>
    <scope>NUCLEOTIDE SEQUENCE [LARGE SCALE GENOMIC DNA]</scope>
    <source>
        <strain evidence="7">CCM 7526</strain>
    </source>
</reference>
<dbReference type="SUPFAM" id="SSF48498">
    <property type="entry name" value="Tetracyclin repressor-like, C-terminal domain"/>
    <property type="match status" value="1"/>
</dbReference>
<dbReference type="InterPro" id="IPR004111">
    <property type="entry name" value="Repressor_TetR_C"/>
</dbReference>
<comment type="caution">
    <text evidence="6">The sequence shown here is derived from an EMBL/GenBank/DDBJ whole genome shotgun (WGS) entry which is preliminary data.</text>
</comment>
<dbReference type="InterPro" id="IPR036271">
    <property type="entry name" value="Tet_transcr_reg_TetR-rel_C_sf"/>
</dbReference>
<feature type="DNA-binding region" description="H-T-H motif" evidence="4">
    <location>
        <begin position="32"/>
        <end position="51"/>
    </location>
</feature>
<organism evidence="6 7">
    <name type="scientific">Actinoplanes sichuanensis</name>
    <dbReference type="NCBI Taxonomy" id="512349"/>
    <lineage>
        <taxon>Bacteria</taxon>
        <taxon>Bacillati</taxon>
        <taxon>Actinomycetota</taxon>
        <taxon>Actinomycetes</taxon>
        <taxon>Micromonosporales</taxon>
        <taxon>Micromonosporaceae</taxon>
        <taxon>Actinoplanes</taxon>
    </lineage>
</organism>
<keyword evidence="7" id="KW-1185">Reference proteome</keyword>
<name>A0ABW4AV17_9ACTN</name>
<evidence type="ECO:0000256" key="2">
    <source>
        <dbReference type="ARBA" id="ARBA00023125"/>
    </source>
</evidence>
<dbReference type="EMBL" id="JBHTMK010000079">
    <property type="protein sequence ID" value="MFD1374046.1"/>
    <property type="molecule type" value="Genomic_DNA"/>
</dbReference>
<protein>
    <submittedName>
        <fullName evidence="6">TetR family transcriptional regulator</fullName>
    </submittedName>
</protein>